<dbReference type="InterPro" id="IPR037523">
    <property type="entry name" value="VOC_core"/>
</dbReference>
<dbReference type="Gene3D" id="3.10.180.10">
    <property type="entry name" value="2,3-Dihydroxybiphenyl 1,2-Dioxygenase, domain 1"/>
    <property type="match status" value="1"/>
</dbReference>
<dbReference type="Proteomes" id="UP001220610">
    <property type="component" value="Chromosome"/>
</dbReference>
<dbReference type="Pfam" id="PF00903">
    <property type="entry name" value="Glyoxalase"/>
    <property type="match status" value="1"/>
</dbReference>
<proteinExistence type="predicted"/>
<dbReference type="PANTHER" id="PTHR21366:SF22">
    <property type="entry name" value="VOC DOMAIN-CONTAINING PROTEIN"/>
    <property type="match status" value="1"/>
</dbReference>
<dbReference type="PROSITE" id="PS51819">
    <property type="entry name" value="VOC"/>
    <property type="match status" value="1"/>
</dbReference>
<dbReference type="AlphaFoldDB" id="A0AAJ5WS35"/>
<name>A0AAJ5WS35_9BACT</name>
<protein>
    <submittedName>
        <fullName evidence="2">VOC family protein</fullName>
    </submittedName>
</protein>
<reference evidence="2" key="1">
    <citation type="submission" date="2023-03" db="EMBL/GenBank/DDBJ databases">
        <title>Andean soil-derived lignocellulolytic bacterial consortium as a source of novel taxa and putative plastic-active enzymes.</title>
        <authorList>
            <person name="Diaz-Garcia L."/>
            <person name="Chuvochina M."/>
            <person name="Feuerriegel G."/>
            <person name="Bunk B."/>
            <person name="Sproer C."/>
            <person name="Streit W.R."/>
            <person name="Rodriguez L.M."/>
            <person name="Overmann J."/>
            <person name="Jimenez D.J."/>
        </authorList>
    </citation>
    <scope>NUCLEOTIDE SEQUENCE</scope>
    <source>
        <strain evidence="2">MAG 7</strain>
    </source>
</reference>
<evidence type="ECO:0000313" key="3">
    <source>
        <dbReference type="Proteomes" id="UP001220610"/>
    </source>
</evidence>
<organism evidence="2 3">
    <name type="scientific">Candidatus Pseudobacter hemicellulosilyticus</name>
    <dbReference type="NCBI Taxonomy" id="3121375"/>
    <lineage>
        <taxon>Bacteria</taxon>
        <taxon>Pseudomonadati</taxon>
        <taxon>Bacteroidota</taxon>
        <taxon>Chitinophagia</taxon>
        <taxon>Chitinophagales</taxon>
        <taxon>Chitinophagaceae</taxon>
        <taxon>Pseudobacter</taxon>
    </lineage>
</organism>
<evidence type="ECO:0000259" key="1">
    <source>
        <dbReference type="PROSITE" id="PS51819"/>
    </source>
</evidence>
<dbReference type="InterPro" id="IPR029068">
    <property type="entry name" value="Glyas_Bleomycin-R_OHBP_Dase"/>
</dbReference>
<dbReference type="EMBL" id="CP119311">
    <property type="protein sequence ID" value="WEK37181.1"/>
    <property type="molecule type" value="Genomic_DNA"/>
</dbReference>
<dbReference type="SUPFAM" id="SSF54593">
    <property type="entry name" value="Glyoxalase/Bleomycin resistance protein/Dihydroxybiphenyl dioxygenase"/>
    <property type="match status" value="1"/>
</dbReference>
<dbReference type="InterPro" id="IPR050383">
    <property type="entry name" value="GlyoxalaseI/FosfomycinResist"/>
</dbReference>
<sequence length="127" mass="14805">MLNHIALYVTDLRTSTEFYTTIIGLDSIPEPFHDGLHTWFRIGPHSQLHLIQGATAKTEHNKNNHTCFSVPSINDFIVRLQQHVIPYENWAGEKNAVTRRPDGIHQLWFRDPDGYWIEINDDYPKIP</sequence>
<accession>A0AAJ5WS35</accession>
<gene>
    <name evidence="2" type="ORF">P0Y53_06680</name>
</gene>
<feature type="domain" description="VOC" evidence="1">
    <location>
        <begin position="1"/>
        <end position="122"/>
    </location>
</feature>
<dbReference type="InterPro" id="IPR004360">
    <property type="entry name" value="Glyas_Fos-R_dOase_dom"/>
</dbReference>
<evidence type="ECO:0000313" key="2">
    <source>
        <dbReference type="EMBL" id="WEK37181.1"/>
    </source>
</evidence>
<dbReference type="PANTHER" id="PTHR21366">
    <property type="entry name" value="GLYOXALASE FAMILY PROTEIN"/>
    <property type="match status" value="1"/>
</dbReference>